<feature type="transmembrane region" description="Helical" evidence="8">
    <location>
        <begin position="69"/>
        <end position="98"/>
    </location>
</feature>
<comment type="subcellular location">
    <subcellularLocation>
        <location evidence="1">Membrane</location>
        <topology evidence="1">Multi-pass membrane protein</topology>
    </subcellularLocation>
</comment>
<dbReference type="PANTHER" id="PTHR45695:SF9">
    <property type="entry name" value="LEUCOKININ RECEPTOR"/>
    <property type="match status" value="1"/>
</dbReference>
<name>A0A3S5A8G4_9PLAT</name>
<dbReference type="InterPro" id="IPR017452">
    <property type="entry name" value="GPCR_Rhodpsn_7TM"/>
</dbReference>
<evidence type="ECO:0000313" key="12">
    <source>
        <dbReference type="Proteomes" id="UP000784294"/>
    </source>
</evidence>
<feature type="transmembrane region" description="Helical" evidence="8">
    <location>
        <begin position="110"/>
        <end position="131"/>
    </location>
</feature>
<dbReference type="InterPro" id="IPR000276">
    <property type="entry name" value="GPCR_Rhodpsn"/>
</dbReference>
<feature type="signal peptide" evidence="9">
    <location>
        <begin position="1"/>
        <end position="21"/>
    </location>
</feature>
<dbReference type="Gene3D" id="1.20.1070.10">
    <property type="entry name" value="Rhodopsin 7-helix transmembrane proteins"/>
    <property type="match status" value="1"/>
</dbReference>
<evidence type="ECO:0000256" key="2">
    <source>
        <dbReference type="ARBA" id="ARBA00022692"/>
    </source>
</evidence>
<feature type="domain" description="G-protein coupled receptors family 1 profile" evidence="10">
    <location>
        <begin position="89"/>
        <end position="139"/>
    </location>
</feature>
<dbReference type="Proteomes" id="UP000784294">
    <property type="component" value="Unassembled WGS sequence"/>
</dbReference>
<gene>
    <name evidence="11" type="ORF">PXEA_LOCUS3308</name>
</gene>
<dbReference type="OrthoDB" id="5987936at2759"/>
<keyword evidence="9" id="KW-0732">Signal</keyword>
<keyword evidence="12" id="KW-1185">Reference proteome</keyword>
<evidence type="ECO:0000313" key="11">
    <source>
        <dbReference type="EMBL" id="VEL09868.1"/>
    </source>
</evidence>
<dbReference type="EMBL" id="CAAALY010007463">
    <property type="protein sequence ID" value="VEL09868.1"/>
    <property type="molecule type" value="Genomic_DNA"/>
</dbReference>
<organism evidence="11 12">
    <name type="scientific">Protopolystoma xenopodis</name>
    <dbReference type="NCBI Taxonomy" id="117903"/>
    <lineage>
        <taxon>Eukaryota</taxon>
        <taxon>Metazoa</taxon>
        <taxon>Spiralia</taxon>
        <taxon>Lophotrochozoa</taxon>
        <taxon>Platyhelminthes</taxon>
        <taxon>Monogenea</taxon>
        <taxon>Polyopisthocotylea</taxon>
        <taxon>Polystomatidea</taxon>
        <taxon>Polystomatidae</taxon>
        <taxon>Protopolystoma</taxon>
    </lineage>
</organism>
<feature type="chain" id="PRO_5018602267" description="G-protein coupled receptors family 1 profile domain-containing protein" evidence="9">
    <location>
        <begin position="22"/>
        <end position="139"/>
    </location>
</feature>
<keyword evidence="4" id="KW-0297">G-protein coupled receptor</keyword>
<evidence type="ECO:0000256" key="7">
    <source>
        <dbReference type="ARBA" id="ARBA00023224"/>
    </source>
</evidence>
<keyword evidence="5 8" id="KW-0472">Membrane</keyword>
<accession>A0A3S5A8G4</accession>
<dbReference type="Pfam" id="PF00001">
    <property type="entry name" value="7tm_1"/>
    <property type="match status" value="1"/>
</dbReference>
<dbReference type="PANTHER" id="PTHR45695">
    <property type="entry name" value="LEUCOKININ RECEPTOR-RELATED"/>
    <property type="match status" value="1"/>
</dbReference>
<evidence type="ECO:0000256" key="9">
    <source>
        <dbReference type="SAM" id="SignalP"/>
    </source>
</evidence>
<reference evidence="11" key="1">
    <citation type="submission" date="2018-11" db="EMBL/GenBank/DDBJ databases">
        <authorList>
            <consortium name="Pathogen Informatics"/>
        </authorList>
    </citation>
    <scope>NUCLEOTIDE SEQUENCE</scope>
</reference>
<evidence type="ECO:0000256" key="1">
    <source>
        <dbReference type="ARBA" id="ARBA00004141"/>
    </source>
</evidence>
<dbReference type="GO" id="GO:0004930">
    <property type="term" value="F:G protein-coupled receptor activity"/>
    <property type="evidence" value="ECO:0007669"/>
    <property type="project" value="UniProtKB-KW"/>
</dbReference>
<evidence type="ECO:0000256" key="3">
    <source>
        <dbReference type="ARBA" id="ARBA00022989"/>
    </source>
</evidence>
<dbReference type="PRINTS" id="PR00237">
    <property type="entry name" value="GPCRRHODOPSN"/>
</dbReference>
<keyword evidence="7" id="KW-0807">Transducer</keyword>
<dbReference type="AlphaFoldDB" id="A0A3S5A8G4"/>
<keyword evidence="3 8" id="KW-1133">Transmembrane helix</keyword>
<dbReference type="SUPFAM" id="SSF81321">
    <property type="entry name" value="Family A G protein-coupled receptor-like"/>
    <property type="match status" value="1"/>
</dbReference>
<dbReference type="PROSITE" id="PS50262">
    <property type="entry name" value="G_PROTEIN_RECEP_F1_2"/>
    <property type="match status" value="1"/>
</dbReference>
<evidence type="ECO:0000256" key="8">
    <source>
        <dbReference type="SAM" id="Phobius"/>
    </source>
</evidence>
<evidence type="ECO:0000259" key="10">
    <source>
        <dbReference type="PROSITE" id="PS50262"/>
    </source>
</evidence>
<protein>
    <recommendedName>
        <fullName evidence="10">G-protein coupled receptors family 1 profile domain-containing protein</fullName>
    </recommendedName>
</protein>
<proteinExistence type="predicted"/>
<keyword evidence="6" id="KW-0675">Receptor</keyword>
<dbReference type="GO" id="GO:0005886">
    <property type="term" value="C:plasma membrane"/>
    <property type="evidence" value="ECO:0007669"/>
    <property type="project" value="TreeGrafter"/>
</dbReference>
<keyword evidence="2 8" id="KW-0812">Transmembrane</keyword>
<evidence type="ECO:0000256" key="6">
    <source>
        <dbReference type="ARBA" id="ARBA00023170"/>
    </source>
</evidence>
<evidence type="ECO:0000256" key="5">
    <source>
        <dbReference type="ARBA" id="ARBA00023136"/>
    </source>
</evidence>
<sequence length="139" mass="15426">MNLRLLLQVLGSFILLHHLNGAVFAAEPAGEYSLEALTPSHQQDLYISQTDTDKRCSPSLKQGRLRFELWVVVLLGVLYSTVFVLSIIGNSFVLATVVRNPEMRSSTNLFICNLSVADLLVTICGLPITYLQNVFEGEK</sequence>
<comment type="caution">
    <text evidence="11">The sequence shown here is derived from an EMBL/GenBank/DDBJ whole genome shotgun (WGS) entry which is preliminary data.</text>
</comment>
<evidence type="ECO:0000256" key="4">
    <source>
        <dbReference type="ARBA" id="ARBA00023040"/>
    </source>
</evidence>